<dbReference type="Pfam" id="PF07228">
    <property type="entry name" value="SpoIIE"/>
    <property type="match status" value="1"/>
</dbReference>
<name>A0AAU7DE21_9BACT</name>
<dbReference type="EMBL" id="CP121196">
    <property type="protein sequence ID" value="XBH15968.1"/>
    <property type="molecule type" value="Genomic_DNA"/>
</dbReference>
<dbReference type="InterPro" id="IPR001932">
    <property type="entry name" value="PPM-type_phosphatase-like_dom"/>
</dbReference>
<dbReference type="Pfam" id="PF13185">
    <property type="entry name" value="GAF_2"/>
    <property type="match status" value="2"/>
</dbReference>
<dbReference type="PANTHER" id="PTHR43156">
    <property type="entry name" value="STAGE II SPORULATION PROTEIN E-RELATED"/>
    <property type="match status" value="1"/>
</dbReference>
<feature type="domain" description="GAF" evidence="3">
    <location>
        <begin position="220"/>
        <end position="363"/>
    </location>
</feature>
<dbReference type="InterPro" id="IPR052016">
    <property type="entry name" value="Bact_Sigma-Reg"/>
</dbReference>
<dbReference type="InterPro" id="IPR029016">
    <property type="entry name" value="GAF-like_dom_sf"/>
</dbReference>
<feature type="domain" description="GAF" evidence="3">
    <location>
        <begin position="57"/>
        <end position="199"/>
    </location>
</feature>
<feature type="compositionally biased region" description="Basic and acidic residues" evidence="2">
    <location>
        <begin position="10"/>
        <end position="30"/>
    </location>
</feature>
<evidence type="ECO:0000256" key="1">
    <source>
        <dbReference type="ARBA" id="ARBA00022801"/>
    </source>
</evidence>
<dbReference type="InterPro" id="IPR003018">
    <property type="entry name" value="GAF"/>
</dbReference>
<dbReference type="Gene3D" id="3.60.40.10">
    <property type="entry name" value="PPM-type phosphatase domain"/>
    <property type="match status" value="1"/>
</dbReference>
<dbReference type="GO" id="GO:0016791">
    <property type="term" value="F:phosphatase activity"/>
    <property type="evidence" value="ECO:0007669"/>
    <property type="project" value="TreeGrafter"/>
</dbReference>
<protein>
    <submittedName>
        <fullName evidence="5">SpoIIE family protein phosphatase</fullName>
    </submittedName>
</protein>
<accession>A0AAU7DE21</accession>
<feature type="domain" description="PPM-type phosphatase" evidence="4">
    <location>
        <begin position="391"/>
        <end position="606"/>
    </location>
</feature>
<reference evidence="5" key="1">
    <citation type="submission" date="2023-03" db="EMBL/GenBank/DDBJ databases">
        <title>Edaphobacter sp.</title>
        <authorList>
            <person name="Huber K.J."/>
            <person name="Papendorf J."/>
            <person name="Pilke C."/>
            <person name="Bunk B."/>
            <person name="Sproeer C."/>
            <person name="Pester M."/>
        </authorList>
    </citation>
    <scope>NUCLEOTIDE SEQUENCE</scope>
    <source>
        <strain evidence="5">DSM 110680</strain>
    </source>
</reference>
<dbReference type="SMART" id="SM00065">
    <property type="entry name" value="GAF"/>
    <property type="match status" value="2"/>
</dbReference>
<evidence type="ECO:0000259" key="3">
    <source>
        <dbReference type="SMART" id="SM00065"/>
    </source>
</evidence>
<proteinExistence type="predicted"/>
<sequence length="607" mass="68044">MPPTPPITRPEPEYEGDYRPADPDNPHAHIDPQNARIETTDLAFLGHMADTLNTTLDLQTLLNRTSELVRSIIPYRIFSILLLNDRTNELRMRFQIGHTPETQRMRFPIGKGVVGQVALTRRPMLINDVSKVEGYIPANPNVCSELAIPLIAKNRLIGVLDLESEQADFFKPEHLHLLTLTGSRIAQAIENARLYTRVSRQAETLSVLNEIATELTSILDLDPLLAKVGQLLRRLIDYQMFSIMLLDEKGETLITRYAWRFGHAQAPMRRISVTTGLVGAAVREWRPINVPDVRKDQRYLPMNAETRSELVVPLFYKERVIGVLDLEHTRTAFFNEDHVRTLTTMAAQVAIAIENARLYQAVKRQEQQLERDIAMAREVQLRLLPTTPPVHQHAELAVSFLPARTIGGDLYDFLEYSPTQTAIVLGDVSGKAAPAALFAALVSGIMRSAAQQRLAPAAMLETLNHALQERRLDSQYVVMLFALWNDENQTLQVANSGAVQPVFCRAGENVTVKAEGLPLGMFPNSTYEEFNVATQPGDAIVFVSDGILDAENEKHEMYGEERLATLLCSLRDLPAQHIAAAILSDVTQFQGAQDRFDDETIIVLRVR</sequence>
<dbReference type="InterPro" id="IPR036457">
    <property type="entry name" value="PPM-type-like_dom_sf"/>
</dbReference>
<gene>
    <name evidence="5" type="ORF">P8935_15485</name>
</gene>
<dbReference type="RefSeq" id="WP_348261198.1">
    <property type="nucleotide sequence ID" value="NZ_CP121196.1"/>
</dbReference>
<dbReference type="Gene3D" id="3.30.450.40">
    <property type="match status" value="2"/>
</dbReference>
<dbReference type="SUPFAM" id="SSF55781">
    <property type="entry name" value="GAF domain-like"/>
    <property type="match status" value="2"/>
</dbReference>
<keyword evidence="1" id="KW-0378">Hydrolase</keyword>
<dbReference type="SUPFAM" id="SSF81606">
    <property type="entry name" value="PP2C-like"/>
    <property type="match status" value="1"/>
</dbReference>
<dbReference type="AlphaFoldDB" id="A0AAU7DE21"/>
<evidence type="ECO:0000313" key="5">
    <source>
        <dbReference type="EMBL" id="XBH15968.1"/>
    </source>
</evidence>
<evidence type="ECO:0000256" key="2">
    <source>
        <dbReference type="SAM" id="MobiDB-lite"/>
    </source>
</evidence>
<organism evidence="5">
    <name type="scientific">Telmatobacter sp. DSM 110680</name>
    <dbReference type="NCBI Taxonomy" id="3036704"/>
    <lineage>
        <taxon>Bacteria</taxon>
        <taxon>Pseudomonadati</taxon>
        <taxon>Acidobacteriota</taxon>
        <taxon>Terriglobia</taxon>
        <taxon>Terriglobales</taxon>
        <taxon>Acidobacteriaceae</taxon>
        <taxon>Telmatobacter</taxon>
    </lineage>
</organism>
<dbReference type="SMART" id="SM00331">
    <property type="entry name" value="PP2C_SIG"/>
    <property type="match status" value="1"/>
</dbReference>
<evidence type="ECO:0000259" key="4">
    <source>
        <dbReference type="SMART" id="SM00331"/>
    </source>
</evidence>
<feature type="region of interest" description="Disordered" evidence="2">
    <location>
        <begin position="1"/>
        <end position="31"/>
    </location>
</feature>
<dbReference type="PANTHER" id="PTHR43156:SF2">
    <property type="entry name" value="STAGE II SPORULATION PROTEIN E"/>
    <property type="match status" value="1"/>
</dbReference>